<feature type="region of interest" description="Disordered" evidence="1">
    <location>
        <begin position="691"/>
        <end position="722"/>
    </location>
</feature>
<proteinExistence type="predicted"/>
<evidence type="ECO:0000313" key="2">
    <source>
        <dbReference type="EMBL" id="KAK4213045.1"/>
    </source>
</evidence>
<feature type="region of interest" description="Disordered" evidence="1">
    <location>
        <begin position="736"/>
        <end position="758"/>
    </location>
</feature>
<keyword evidence="3" id="KW-1185">Reference proteome</keyword>
<name>A0AAN6Y6Z1_9PEZI</name>
<organism evidence="2 3">
    <name type="scientific">Rhypophila decipiens</name>
    <dbReference type="NCBI Taxonomy" id="261697"/>
    <lineage>
        <taxon>Eukaryota</taxon>
        <taxon>Fungi</taxon>
        <taxon>Dikarya</taxon>
        <taxon>Ascomycota</taxon>
        <taxon>Pezizomycotina</taxon>
        <taxon>Sordariomycetes</taxon>
        <taxon>Sordariomycetidae</taxon>
        <taxon>Sordariales</taxon>
        <taxon>Naviculisporaceae</taxon>
        <taxon>Rhypophila</taxon>
    </lineage>
</organism>
<feature type="region of interest" description="Disordered" evidence="1">
    <location>
        <begin position="774"/>
        <end position="815"/>
    </location>
</feature>
<feature type="compositionally biased region" description="Basic and acidic residues" evidence="1">
    <location>
        <begin position="806"/>
        <end position="815"/>
    </location>
</feature>
<comment type="caution">
    <text evidence="2">The sequence shown here is derived from an EMBL/GenBank/DDBJ whole genome shotgun (WGS) entry which is preliminary data.</text>
</comment>
<protein>
    <submittedName>
        <fullName evidence="2">Transcriptional repressor TCF25-domain-containing protein</fullName>
    </submittedName>
</protein>
<feature type="compositionally biased region" description="Acidic residues" evidence="1">
    <location>
        <begin position="782"/>
        <end position="794"/>
    </location>
</feature>
<reference evidence="2" key="2">
    <citation type="submission" date="2023-05" db="EMBL/GenBank/DDBJ databases">
        <authorList>
            <consortium name="Lawrence Berkeley National Laboratory"/>
            <person name="Steindorff A."/>
            <person name="Hensen N."/>
            <person name="Bonometti L."/>
            <person name="Westerberg I."/>
            <person name="Brannstrom I.O."/>
            <person name="Guillou S."/>
            <person name="Cros-Aarteil S."/>
            <person name="Calhoun S."/>
            <person name="Haridas S."/>
            <person name="Kuo A."/>
            <person name="Mondo S."/>
            <person name="Pangilinan J."/>
            <person name="Riley R."/>
            <person name="Labutti K."/>
            <person name="Andreopoulos B."/>
            <person name="Lipzen A."/>
            <person name="Chen C."/>
            <person name="Yanf M."/>
            <person name="Daum C."/>
            <person name="Ng V."/>
            <person name="Clum A."/>
            <person name="Ohm R."/>
            <person name="Martin F."/>
            <person name="Silar P."/>
            <person name="Natvig D."/>
            <person name="Lalanne C."/>
            <person name="Gautier V."/>
            <person name="Ament-Velasquez S.L."/>
            <person name="Kruys A."/>
            <person name="Hutchinson M.I."/>
            <person name="Powell A.J."/>
            <person name="Barry K."/>
            <person name="Miller A.N."/>
            <person name="Grigoriev I.V."/>
            <person name="Debuchy R."/>
            <person name="Gladieux P."/>
            <person name="Thoren M.H."/>
            <person name="Johannesson H."/>
        </authorList>
    </citation>
    <scope>NUCLEOTIDE SEQUENCE</scope>
    <source>
        <strain evidence="2">PSN293</strain>
    </source>
</reference>
<dbReference type="Proteomes" id="UP001301769">
    <property type="component" value="Unassembled WGS sequence"/>
</dbReference>
<dbReference type="GO" id="GO:1990112">
    <property type="term" value="C:RQC complex"/>
    <property type="evidence" value="ECO:0007669"/>
    <property type="project" value="TreeGrafter"/>
</dbReference>
<evidence type="ECO:0000256" key="1">
    <source>
        <dbReference type="SAM" id="MobiDB-lite"/>
    </source>
</evidence>
<accession>A0AAN6Y6Z1</accession>
<evidence type="ECO:0000313" key="3">
    <source>
        <dbReference type="Proteomes" id="UP001301769"/>
    </source>
</evidence>
<sequence length="815" mass="90461">MASRQLRKLRKQQELQGQLEFVEKSAAKEESSDDEPVVAKPRTNPFAGFAALHNQGDDDDEEEEAKSNESEPAIGEGTEQLDEANTPAKKKKKKKNKKKKGKKSDVSSTPRQGPAAAPAPEQLDEIDKALEELKIEKPVSGSSGPSSGADPDMQIAEHFHISFQHLKTSNELRRMFGNTDHLVEMEEQAQQTRTRDRNINLEEYLSSAYGQRPGRASGMSEILIRSNPFIEGMKTWPRDSAHGLKMDPKQEGANGFATFTFTHEPIYQELEAKFFDLVRMGDPMQLVNFLQKYPYHISTLIQVSRYARDSDQNQALAADLIERALFTFGRVTLTGFRKKLEQGKARIDFLCRENRELYLAGYNHIRNLTQKGTVRTALEWTKLLFSLDPKDPYGLINFLHPLAIHANEAKWFINLATTTPLLDYKLPTGWYIKQTLVLAYLQLNNQDLAREALLSGINKLPWLYCSLFSALNLDTPKSVWGIKARDEKDEFNTALYLHMTKDLWDNPTTISFLKSVASTAPRNEDYMNLPPSPQPNLATERFVYLDSTPTLLSALPRNTTIGGGSMSSYDFDPLPPAGTRRYAGGSVPTAEQAREARAQAARMLAGDSEHARQVTRMMLDTFLNAAQAGATDMESQFQDVADMMRGDPGWFARFRAEYDREMDAWRSRNNSGGAAAAADAAGGGRLFQATVEDGEDDDDNELPPPLMAQNDGNNDTSQGARDGMVNNLFRRAANLFGGGGGGQRGGETDVHVTDTQGLPEPVYRALEDLDLPDMPGAWGASDDGDETFPWEADADYSAITGQRPGNGHDDDAGRG</sequence>
<feature type="compositionally biased region" description="Basic and acidic residues" evidence="1">
    <location>
        <begin position="21"/>
        <end position="30"/>
    </location>
</feature>
<feature type="compositionally biased region" description="Polar residues" evidence="1">
    <location>
        <begin position="710"/>
        <end position="719"/>
    </location>
</feature>
<dbReference type="AlphaFoldDB" id="A0AAN6Y6Z1"/>
<reference evidence="2" key="1">
    <citation type="journal article" date="2023" name="Mol. Phylogenet. Evol.">
        <title>Genome-scale phylogeny and comparative genomics of the fungal order Sordariales.</title>
        <authorList>
            <person name="Hensen N."/>
            <person name="Bonometti L."/>
            <person name="Westerberg I."/>
            <person name="Brannstrom I.O."/>
            <person name="Guillou S."/>
            <person name="Cros-Aarteil S."/>
            <person name="Calhoun S."/>
            <person name="Haridas S."/>
            <person name="Kuo A."/>
            <person name="Mondo S."/>
            <person name="Pangilinan J."/>
            <person name="Riley R."/>
            <person name="LaButti K."/>
            <person name="Andreopoulos B."/>
            <person name="Lipzen A."/>
            <person name="Chen C."/>
            <person name="Yan M."/>
            <person name="Daum C."/>
            <person name="Ng V."/>
            <person name="Clum A."/>
            <person name="Steindorff A."/>
            <person name="Ohm R.A."/>
            <person name="Martin F."/>
            <person name="Silar P."/>
            <person name="Natvig D.O."/>
            <person name="Lalanne C."/>
            <person name="Gautier V."/>
            <person name="Ament-Velasquez S.L."/>
            <person name="Kruys A."/>
            <person name="Hutchinson M.I."/>
            <person name="Powell A.J."/>
            <person name="Barry K."/>
            <person name="Miller A.N."/>
            <person name="Grigoriev I.V."/>
            <person name="Debuchy R."/>
            <person name="Gladieux P."/>
            <person name="Hiltunen Thoren M."/>
            <person name="Johannesson H."/>
        </authorList>
    </citation>
    <scope>NUCLEOTIDE SEQUENCE</scope>
    <source>
        <strain evidence="2">PSN293</strain>
    </source>
</reference>
<dbReference type="Pfam" id="PF04910">
    <property type="entry name" value="Tcf25"/>
    <property type="match status" value="1"/>
</dbReference>
<dbReference type="GO" id="GO:0072344">
    <property type="term" value="P:rescue of stalled ribosome"/>
    <property type="evidence" value="ECO:0007669"/>
    <property type="project" value="TreeGrafter"/>
</dbReference>
<dbReference type="InterPro" id="IPR006994">
    <property type="entry name" value="TCF25/Rqc1"/>
</dbReference>
<dbReference type="EMBL" id="MU858116">
    <property type="protein sequence ID" value="KAK4213045.1"/>
    <property type="molecule type" value="Genomic_DNA"/>
</dbReference>
<feature type="compositionally biased region" description="Acidic residues" evidence="1">
    <location>
        <begin position="692"/>
        <end position="701"/>
    </location>
</feature>
<dbReference type="PANTHER" id="PTHR22684">
    <property type="entry name" value="NULP1-RELATED"/>
    <property type="match status" value="1"/>
</dbReference>
<gene>
    <name evidence="2" type="ORF">QBC37DRAFT_423847</name>
</gene>
<feature type="region of interest" description="Disordered" evidence="1">
    <location>
        <begin position="1"/>
        <end position="121"/>
    </location>
</feature>
<dbReference type="GO" id="GO:1990116">
    <property type="term" value="P:ribosome-associated ubiquitin-dependent protein catabolic process"/>
    <property type="evidence" value="ECO:0007669"/>
    <property type="project" value="TreeGrafter"/>
</dbReference>
<dbReference type="PANTHER" id="PTHR22684:SF0">
    <property type="entry name" value="RIBOSOME QUALITY CONTROL COMPLEX SUBUNIT TCF25"/>
    <property type="match status" value="1"/>
</dbReference>
<feature type="compositionally biased region" description="Basic residues" evidence="1">
    <location>
        <begin position="88"/>
        <end position="102"/>
    </location>
</feature>
<feature type="compositionally biased region" description="Basic residues" evidence="1">
    <location>
        <begin position="1"/>
        <end position="10"/>
    </location>
</feature>
<feature type="compositionally biased region" description="Gly residues" evidence="1">
    <location>
        <begin position="736"/>
        <end position="745"/>
    </location>
</feature>